<dbReference type="PANTHER" id="PTHR43591">
    <property type="entry name" value="METHYLTRANSFERASE"/>
    <property type="match status" value="1"/>
</dbReference>
<gene>
    <name evidence="1" type="ORF">Enr8_14960</name>
</gene>
<dbReference type="CDD" id="cd02440">
    <property type="entry name" value="AdoMet_MTases"/>
    <property type="match status" value="1"/>
</dbReference>
<dbReference type="EC" id="2.1.1.-" evidence="1"/>
<name>A0A5C5V691_9BACT</name>
<dbReference type="RefSeq" id="WP_222434811.1">
    <property type="nucleotide sequence ID" value="NZ_SJPF01000002.1"/>
</dbReference>
<dbReference type="InterPro" id="IPR029063">
    <property type="entry name" value="SAM-dependent_MTases_sf"/>
</dbReference>
<dbReference type="SUPFAM" id="SSF53335">
    <property type="entry name" value="S-adenosyl-L-methionine-dependent methyltransferases"/>
    <property type="match status" value="1"/>
</dbReference>
<dbReference type="EMBL" id="SJPF01000002">
    <property type="protein sequence ID" value="TWT34104.1"/>
    <property type="molecule type" value="Genomic_DNA"/>
</dbReference>
<sequence>MSAAATEYDVVRRAELSRGGSSQAILHMVGRELDRRSISGGFLLDVGCGTGALGQVVGDKFDRYAGADVVRHEGFPTDAQFHLVDVDQGGVPLPDESVDVVASVETVEHVENPRQLMRELVRLAKPGGWIVVTTPNQLSLLSKMTLLLRNEFNAFRAGSYPAHITALLEVDLRRMATELKLTDIEIAFTHNGRIVGTAWHYPQAISRLFPRAMSDNILLMARKPTSNEVVGQASD</sequence>
<dbReference type="GO" id="GO:0008168">
    <property type="term" value="F:methyltransferase activity"/>
    <property type="evidence" value="ECO:0007669"/>
    <property type="project" value="UniProtKB-KW"/>
</dbReference>
<dbReference type="PANTHER" id="PTHR43591:SF24">
    <property type="entry name" value="2-METHOXY-6-POLYPRENYL-1,4-BENZOQUINOL METHYLASE, MITOCHONDRIAL"/>
    <property type="match status" value="1"/>
</dbReference>
<organism evidence="1 2">
    <name type="scientific">Blastopirellula retiformator</name>
    <dbReference type="NCBI Taxonomy" id="2527970"/>
    <lineage>
        <taxon>Bacteria</taxon>
        <taxon>Pseudomonadati</taxon>
        <taxon>Planctomycetota</taxon>
        <taxon>Planctomycetia</taxon>
        <taxon>Pirellulales</taxon>
        <taxon>Pirellulaceae</taxon>
        <taxon>Blastopirellula</taxon>
    </lineage>
</organism>
<protein>
    <submittedName>
        <fullName evidence="1">Putative S-adenosylmethionine-dependent methyltransferase</fullName>
        <ecNumber evidence="1">2.1.1.-</ecNumber>
    </submittedName>
</protein>
<dbReference type="GO" id="GO:0032259">
    <property type="term" value="P:methylation"/>
    <property type="evidence" value="ECO:0007669"/>
    <property type="project" value="UniProtKB-KW"/>
</dbReference>
<comment type="caution">
    <text evidence="1">The sequence shown here is derived from an EMBL/GenBank/DDBJ whole genome shotgun (WGS) entry which is preliminary data.</text>
</comment>
<dbReference type="Gene3D" id="3.40.50.150">
    <property type="entry name" value="Vaccinia Virus protein VP39"/>
    <property type="match status" value="1"/>
</dbReference>
<accession>A0A5C5V691</accession>
<keyword evidence="2" id="KW-1185">Reference proteome</keyword>
<reference evidence="1 2" key="1">
    <citation type="submission" date="2019-02" db="EMBL/GenBank/DDBJ databases">
        <title>Deep-cultivation of Planctomycetes and their phenomic and genomic characterization uncovers novel biology.</title>
        <authorList>
            <person name="Wiegand S."/>
            <person name="Jogler M."/>
            <person name="Boedeker C."/>
            <person name="Pinto D."/>
            <person name="Vollmers J."/>
            <person name="Rivas-Marin E."/>
            <person name="Kohn T."/>
            <person name="Peeters S.H."/>
            <person name="Heuer A."/>
            <person name="Rast P."/>
            <person name="Oberbeckmann S."/>
            <person name="Bunk B."/>
            <person name="Jeske O."/>
            <person name="Meyerdierks A."/>
            <person name="Storesund J.E."/>
            <person name="Kallscheuer N."/>
            <person name="Luecker S."/>
            <person name="Lage O.M."/>
            <person name="Pohl T."/>
            <person name="Merkel B.J."/>
            <person name="Hornburger P."/>
            <person name="Mueller R.-W."/>
            <person name="Bruemmer F."/>
            <person name="Labrenz M."/>
            <person name="Spormann A.M."/>
            <person name="Op Den Camp H."/>
            <person name="Overmann J."/>
            <person name="Amann R."/>
            <person name="Jetten M.S.M."/>
            <person name="Mascher T."/>
            <person name="Medema M.H."/>
            <person name="Devos D.P."/>
            <person name="Kaster A.-K."/>
            <person name="Ovreas L."/>
            <person name="Rohde M."/>
            <person name="Galperin M.Y."/>
            <person name="Jogler C."/>
        </authorList>
    </citation>
    <scope>NUCLEOTIDE SEQUENCE [LARGE SCALE GENOMIC DNA]</scope>
    <source>
        <strain evidence="1 2">Enr8</strain>
    </source>
</reference>
<dbReference type="Pfam" id="PF13489">
    <property type="entry name" value="Methyltransf_23"/>
    <property type="match status" value="1"/>
</dbReference>
<dbReference type="Proteomes" id="UP000318878">
    <property type="component" value="Unassembled WGS sequence"/>
</dbReference>
<evidence type="ECO:0000313" key="1">
    <source>
        <dbReference type="EMBL" id="TWT34104.1"/>
    </source>
</evidence>
<keyword evidence="1" id="KW-0489">Methyltransferase</keyword>
<dbReference type="AlphaFoldDB" id="A0A5C5V691"/>
<evidence type="ECO:0000313" key="2">
    <source>
        <dbReference type="Proteomes" id="UP000318878"/>
    </source>
</evidence>
<keyword evidence="1" id="KW-0808">Transferase</keyword>
<proteinExistence type="predicted"/>